<evidence type="ECO:0000256" key="2">
    <source>
        <dbReference type="ARBA" id="ARBA00023002"/>
    </source>
</evidence>
<dbReference type="InterPro" id="IPR002347">
    <property type="entry name" value="SDR_fam"/>
</dbReference>
<dbReference type="Pfam" id="PF00106">
    <property type="entry name" value="adh_short"/>
    <property type="match status" value="1"/>
</dbReference>
<comment type="similarity">
    <text evidence="1 3">Belongs to the short-chain dehydrogenases/reductases (SDR) family.</text>
</comment>
<dbReference type="PRINTS" id="PR00081">
    <property type="entry name" value="GDHRDH"/>
</dbReference>
<comment type="caution">
    <text evidence="4">The sequence shown here is derived from an EMBL/GenBank/DDBJ whole genome shotgun (WGS) entry which is preliminary data.</text>
</comment>
<name>A0A7C9HSU0_9DEIO</name>
<proteinExistence type="inferred from homology"/>
<reference evidence="4 5" key="1">
    <citation type="submission" date="2019-12" db="EMBL/GenBank/DDBJ databases">
        <title>Deinococcus sp. HMF7620 Genome sequencing and assembly.</title>
        <authorList>
            <person name="Kang H."/>
            <person name="Kim H."/>
            <person name="Joh K."/>
        </authorList>
    </citation>
    <scope>NUCLEOTIDE SEQUENCE [LARGE SCALE GENOMIC DNA]</scope>
    <source>
        <strain evidence="4 5">HMF7620</strain>
    </source>
</reference>
<dbReference type="InterPro" id="IPR036291">
    <property type="entry name" value="NAD(P)-bd_dom_sf"/>
</dbReference>
<dbReference type="EMBL" id="WQLB01000019">
    <property type="protein sequence ID" value="MVN87867.1"/>
    <property type="molecule type" value="Genomic_DNA"/>
</dbReference>
<dbReference type="PIRSF" id="PIRSF000126">
    <property type="entry name" value="11-beta-HSD1"/>
    <property type="match status" value="1"/>
</dbReference>
<dbReference type="GO" id="GO:0016020">
    <property type="term" value="C:membrane"/>
    <property type="evidence" value="ECO:0007669"/>
    <property type="project" value="TreeGrafter"/>
</dbReference>
<dbReference type="PANTHER" id="PTHR44196">
    <property type="entry name" value="DEHYDROGENASE/REDUCTASE SDR FAMILY MEMBER 7B"/>
    <property type="match status" value="1"/>
</dbReference>
<dbReference type="CDD" id="cd05233">
    <property type="entry name" value="SDR_c"/>
    <property type="match status" value="1"/>
</dbReference>
<keyword evidence="2" id="KW-0560">Oxidoreductase</keyword>
<dbReference type="PRINTS" id="PR00080">
    <property type="entry name" value="SDRFAMILY"/>
</dbReference>
<dbReference type="AlphaFoldDB" id="A0A7C9HSU0"/>
<dbReference type="SUPFAM" id="SSF51735">
    <property type="entry name" value="NAD(P)-binding Rossmann-fold domains"/>
    <property type="match status" value="1"/>
</dbReference>
<dbReference type="Proteomes" id="UP000483286">
    <property type="component" value="Unassembled WGS sequence"/>
</dbReference>
<sequence>MIHTALPTPATALVTGASSGIGERLASGLAARGASLILVARSEDRLQALASDLRRLHDVPVEVIAADLAHSGAAQVLAEKLTARGLTPDLLINNAGLGHFDEFLQQDLADIGQQLALNITAVTELTRLLVPGMVARGRGRVLNVASTAAFQPGPLMAPYYASKAYVLSLSEALNEELRGSGVTVTALCPGPVQTGFQAASGLGRSELLRGPVRLAMLSADQVAAQGLDAMLRGQAVVIPGRLNQLQVAALRLLPRAAVPPMIRRLQAHRHR</sequence>
<organism evidence="4 5">
    <name type="scientific">Deinococcus arboris</name>
    <dbReference type="NCBI Taxonomy" id="2682977"/>
    <lineage>
        <taxon>Bacteria</taxon>
        <taxon>Thermotogati</taxon>
        <taxon>Deinococcota</taxon>
        <taxon>Deinococci</taxon>
        <taxon>Deinococcales</taxon>
        <taxon>Deinococcaceae</taxon>
        <taxon>Deinococcus</taxon>
    </lineage>
</organism>
<evidence type="ECO:0000256" key="1">
    <source>
        <dbReference type="ARBA" id="ARBA00006484"/>
    </source>
</evidence>
<keyword evidence="5" id="KW-1185">Reference proteome</keyword>
<evidence type="ECO:0000313" key="4">
    <source>
        <dbReference type="EMBL" id="MVN87867.1"/>
    </source>
</evidence>
<dbReference type="RefSeq" id="WP_157459908.1">
    <property type="nucleotide sequence ID" value="NZ_WQLB01000019.1"/>
</dbReference>
<evidence type="ECO:0000256" key="3">
    <source>
        <dbReference type="RuleBase" id="RU000363"/>
    </source>
</evidence>
<accession>A0A7C9HSU0</accession>
<dbReference type="PANTHER" id="PTHR44196:SF2">
    <property type="entry name" value="SHORT-CHAIN DEHYDROGENASE-RELATED"/>
    <property type="match status" value="1"/>
</dbReference>
<dbReference type="Gene3D" id="3.40.50.720">
    <property type="entry name" value="NAD(P)-binding Rossmann-like Domain"/>
    <property type="match status" value="1"/>
</dbReference>
<evidence type="ECO:0000313" key="5">
    <source>
        <dbReference type="Proteomes" id="UP000483286"/>
    </source>
</evidence>
<protein>
    <submittedName>
        <fullName evidence="4">SDR family NAD(P)-dependent oxidoreductase</fullName>
    </submittedName>
</protein>
<dbReference type="GO" id="GO:0016491">
    <property type="term" value="F:oxidoreductase activity"/>
    <property type="evidence" value="ECO:0007669"/>
    <property type="project" value="UniProtKB-KW"/>
</dbReference>
<gene>
    <name evidence="4" type="ORF">GO986_13985</name>
</gene>